<dbReference type="Proteomes" id="UP000259273">
    <property type="component" value="Unassembled WGS sequence"/>
</dbReference>
<dbReference type="PROSITE" id="PS50110">
    <property type="entry name" value="RESPONSE_REGULATORY"/>
    <property type="match status" value="1"/>
</dbReference>
<evidence type="ECO:0000256" key="3">
    <source>
        <dbReference type="ARBA" id="ARBA00023015"/>
    </source>
</evidence>
<dbReference type="InterPro" id="IPR025943">
    <property type="entry name" value="Sigma_54_int_dom_ATP-bd_2"/>
</dbReference>
<keyword evidence="1" id="KW-0547">Nucleotide-binding</keyword>
<dbReference type="STRING" id="1121937.GCA_000423125_01830"/>
<dbReference type="InterPro" id="IPR009057">
    <property type="entry name" value="Homeodomain-like_sf"/>
</dbReference>
<evidence type="ECO:0000313" key="10">
    <source>
        <dbReference type="Proteomes" id="UP000259273"/>
    </source>
</evidence>
<feature type="domain" description="Response regulatory" evidence="8">
    <location>
        <begin position="5"/>
        <end position="119"/>
    </location>
</feature>
<evidence type="ECO:0000259" key="8">
    <source>
        <dbReference type="PROSITE" id="PS50110"/>
    </source>
</evidence>
<dbReference type="PANTHER" id="PTHR32071">
    <property type="entry name" value="TRANSCRIPTIONAL REGULATORY PROTEIN"/>
    <property type="match status" value="1"/>
</dbReference>
<dbReference type="GO" id="GO:0043565">
    <property type="term" value="F:sequence-specific DNA binding"/>
    <property type="evidence" value="ECO:0007669"/>
    <property type="project" value="InterPro"/>
</dbReference>
<dbReference type="PANTHER" id="PTHR32071:SF100">
    <property type="entry name" value="RESPONSE REGULATOR PROTEIN PILR"/>
    <property type="match status" value="1"/>
</dbReference>
<organism evidence="9 10">
    <name type="scientific">Haliea salexigens</name>
    <dbReference type="NCBI Taxonomy" id="287487"/>
    <lineage>
        <taxon>Bacteria</taxon>
        <taxon>Pseudomonadati</taxon>
        <taxon>Pseudomonadota</taxon>
        <taxon>Gammaproteobacteria</taxon>
        <taxon>Cellvibrionales</taxon>
        <taxon>Halieaceae</taxon>
        <taxon>Haliea</taxon>
    </lineage>
</organism>
<dbReference type="PROSITE" id="PS00676">
    <property type="entry name" value="SIGMA54_INTERACT_2"/>
    <property type="match status" value="1"/>
</dbReference>
<proteinExistence type="predicted"/>
<dbReference type="Pfam" id="PF02954">
    <property type="entry name" value="HTH_8"/>
    <property type="match status" value="1"/>
</dbReference>
<dbReference type="GO" id="GO:0006355">
    <property type="term" value="P:regulation of DNA-templated transcription"/>
    <property type="evidence" value="ECO:0007669"/>
    <property type="project" value="InterPro"/>
</dbReference>
<keyword evidence="3" id="KW-0805">Transcription regulation</keyword>
<dbReference type="Gene3D" id="3.40.50.300">
    <property type="entry name" value="P-loop containing nucleotide triphosphate hydrolases"/>
    <property type="match status" value="1"/>
</dbReference>
<evidence type="ECO:0000259" key="7">
    <source>
        <dbReference type="PROSITE" id="PS50045"/>
    </source>
</evidence>
<evidence type="ECO:0000256" key="4">
    <source>
        <dbReference type="ARBA" id="ARBA00023125"/>
    </source>
</evidence>
<gene>
    <name evidence="9" type="ORF">DCP75_02190</name>
</gene>
<dbReference type="InterPro" id="IPR001789">
    <property type="entry name" value="Sig_transdc_resp-reg_receiver"/>
</dbReference>
<dbReference type="GO" id="GO:0005524">
    <property type="term" value="F:ATP binding"/>
    <property type="evidence" value="ECO:0007669"/>
    <property type="project" value="UniProtKB-KW"/>
</dbReference>
<dbReference type="Pfam" id="PF25601">
    <property type="entry name" value="AAA_lid_14"/>
    <property type="match status" value="1"/>
</dbReference>
<dbReference type="SMART" id="SM00382">
    <property type="entry name" value="AAA"/>
    <property type="match status" value="1"/>
</dbReference>
<dbReference type="Gene3D" id="3.40.50.2300">
    <property type="match status" value="1"/>
</dbReference>
<comment type="caution">
    <text evidence="9">The sequence shown here is derived from an EMBL/GenBank/DDBJ whole genome shotgun (WGS) entry which is preliminary data.</text>
</comment>
<dbReference type="Pfam" id="PF00072">
    <property type="entry name" value="Response_reg"/>
    <property type="match status" value="1"/>
</dbReference>
<dbReference type="SUPFAM" id="SSF46689">
    <property type="entry name" value="Homeodomain-like"/>
    <property type="match status" value="1"/>
</dbReference>
<dbReference type="PROSITE" id="PS00688">
    <property type="entry name" value="SIGMA54_INTERACT_3"/>
    <property type="match status" value="1"/>
</dbReference>
<protein>
    <submittedName>
        <fullName evidence="9">Sigma-54-dependent Fis family transcriptional regulator</fullName>
    </submittedName>
</protein>
<dbReference type="InterPro" id="IPR058031">
    <property type="entry name" value="AAA_lid_NorR"/>
</dbReference>
<evidence type="ECO:0000256" key="5">
    <source>
        <dbReference type="ARBA" id="ARBA00023163"/>
    </source>
</evidence>
<evidence type="ECO:0000256" key="6">
    <source>
        <dbReference type="PROSITE-ProRule" id="PRU00169"/>
    </source>
</evidence>
<dbReference type="EMBL" id="DMND01000040">
    <property type="protein sequence ID" value="HAN26536.1"/>
    <property type="molecule type" value="Genomic_DNA"/>
</dbReference>
<dbReference type="Pfam" id="PF00158">
    <property type="entry name" value="Sigma54_activat"/>
    <property type="match status" value="1"/>
</dbReference>
<dbReference type="InterPro" id="IPR002078">
    <property type="entry name" value="Sigma_54_int"/>
</dbReference>
<dbReference type="Gene3D" id="1.10.10.60">
    <property type="entry name" value="Homeodomain-like"/>
    <property type="match status" value="1"/>
</dbReference>
<dbReference type="SUPFAM" id="SSF52540">
    <property type="entry name" value="P-loop containing nucleoside triphosphate hydrolases"/>
    <property type="match status" value="1"/>
</dbReference>
<evidence type="ECO:0000256" key="1">
    <source>
        <dbReference type="ARBA" id="ARBA00022741"/>
    </source>
</evidence>
<dbReference type="FunFam" id="3.40.50.300:FF:000006">
    <property type="entry name" value="DNA-binding transcriptional regulator NtrC"/>
    <property type="match status" value="1"/>
</dbReference>
<dbReference type="InterPro" id="IPR003593">
    <property type="entry name" value="AAA+_ATPase"/>
</dbReference>
<dbReference type="InterPro" id="IPR027417">
    <property type="entry name" value="P-loop_NTPase"/>
</dbReference>
<keyword evidence="6" id="KW-0597">Phosphoprotein</keyword>
<reference evidence="9 10" key="1">
    <citation type="journal article" date="2018" name="Nat. Biotechnol.">
        <title>A standardized bacterial taxonomy based on genome phylogeny substantially revises the tree of life.</title>
        <authorList>
            <person name="Parks D.H."/>
            <person name="Chuvochina M."/>
            <person name="Waite D.W."/>
            <person name="Rinke C."/>
            <person name="Skarshewski A."/>
            <person name="Chaumeil P.A."/>
            <person name="Hugenholtz P."/>
        </authorList>
    </citation>
    <scope>NUCLEOTIDE SEQUENCE [LARGE SCALE GENOMIC DNA]</scope>
    <source>
        <strain evidence="9">UBA9158</strain>
    </source>
</reference>
<feature type="domain" description="Sigma-54 factor interaction" evidence="7">
    <location>
        <begin position="139"/>
        <end position="368"/>
    </location>
</feature>
<dbReference type="AlphaFoldDB" id="A0A3C1KJX9"/>
<dbReference type="Gene3D" id="1.10.8.60">
    <property type="match status" value="1"/>
</dbReference>
<dbReference type="CDD" id="cd00009">
    <property type="entry name" value="AAA"/>
    <property type="match status" value="1"/>
</dbReference>
<name>A0A3C1KJX9_9GAMM</name>
<dbReference type="GO" id="GO:0000160">
    <property type="term" value="P:phosphorelay signal transduction system"/>
    <property type="evidence" value="ECO:0007669"/>
    <property type="project" value="InterPro"/>
</dbReference>
<keyword evidence="4" id="KW-0238">DNA-binding</keyword>
<dbReference type="InterPro" id="IPR025944">
    <property type="entry name" value="Sigma_54_int_dom_CS"/>
</dbReference>
<dbReference type="SUPFAM" id="SSF52172">
    <property type="entry name" value="CheY-like"/>
    <property type="match status" value="1"/>
</dbReference>
<feature type="modified residue" description="4-aspartylphosphate" evidence="6">
    <location>
        <position position="54"/>
    </location>
</feature>
<dbReference type="InterPro" id="IPR002197">
    <property type="entry name" value="HTH_Fis"/>
</dbReference>
<evidence type="ECO:0000256" key="2">
    <source>
        <dbReference type="ARBA" id="ARBA00022840"/>
    </source>
</evidence>
<evidence type="ECO:0000313" key="9">
    <source>
        <dbReference type="EMBL" id="HAN26536.1"/>
    </source>
</evidence>
<dbReference type="SMART" id="SM00448">
    <property type="entry name" value="REC"/>
    <property type="match status" value="1"/>
</dbReference>
<keyword evidence="5" id="KW-0804">Transcription</keyword>
<keyword evidence="2" id="KW-0067">ATP-binding</keyword>
<accession>A0A3C1KJX9</accession>
<dbReference type="InterPro" id="IPR011006">
    <property type="entry name" value="CheY-like_superfamily"/>
</dbReference>
<sequence>MVAQTVLVVDDEPDIRELLAITLSRMGLESFSAATLGEARQRIAELQPDLCLTDMRLPDGNGIHLVEYIQQEFPDIPVAMITAHGSVETAIAALKAGAFDFISKPIELERLRNLVSSALRLNDGATAAEPEADESDLRLVGSAPQIVALRKKVVKLARSQAPVHIQGESGVGKEVVARLIHSNGPRAARPFVAVNCGAIPQDLMESEFFGHLKGSFTGANRDKLGLFQAAEGGTLFLDEVADLPLAMQVKLLRAIQEKAVRPVGASSEQATDVRLLSATHKNLATEVAAGHFRNDLYYRINVIDLHVPSLRERSSDIPELAHALLQRICSELDISVPTIDPSAMTALQRCSFPGNVRELENILERAIALADGDNISADDLQFNEQPAAQQSPGQPGEAPLEVAAAYGNLEGYLEDIERRILQTALEQCRWNKTATARLLGISFRSLRYRLQKLHIED</sequence>
<dbReference type="PROSITE" id="PS50045">
    <property type="entry name" value="SIGMA54_INTERACT_4"/>
    <property type="match status" value="1"/>
</dbReference>
<dbReference type="PRINTS" id="PR01590">
    <property type="entry name" value="HTHFIS"/>
</dbReference>